<dbReference type="EMBL" id="VSSQ01142848">
    <property type="protein sequence ID" value="MPN63424.1"/>
    <property type="molecule type" value="Genomic_DNA"/>
</dbReference>
<sequence length="60" mass="6734">MDVFFLDILPGQHIERRVVPEDPAVFGGDGNGNENRIHIILNVAGFLRNNLGRPVERPQL</sequence>
<accession>A0A645JU28</accession>
<proteinExistence type="predicted"/>
<protein>
    <submittedName>
        <fullName evidence="1">Uncharacterized protein</fullName>
    </submittedName>
</protein>
<evidence type="ECO:0000313" key="1">
    <source>
        <dbReference type="EMBL" id="MPN63424.1"/>
    </source>
</evidence>
<gene>
    <name evidence="1" type="ORF">SDC9_211183</name>
</gene>
<name>A0A645JU28_9ZZZZ</name>
<organism evidence="1">
    <name type="scientific">bioreactor metagenome</name>
    <dbReference type="NCBI Taxonomy" id="1076179"/>
    <lineage>
        <taxon>unclassified sequences</taxon>
        <taxon>metagenomes</taxon>
        <taxon>ecological metagenomes</taxon>
    </lineage>
</organism>
<reference evidence="1" key="1">
    <citation type="submission" date="2019-08" db="EMBL/GenBank/DDBJ databases">
        <authorList>
            <person name="Kucharzyk K."/>
            <person name="Murdoch R.W."/>
            <person name="Higgins S."/>
            <person name="Loffler F."/>
        </authorList>
    </citation>
    <scope>NUCLEOTIDE SEQUENCE</scope>
</reference>
<dbReference type="AlphaFoldDB" id="A0A645JU28"/>
<comment type="caution">
    <text evidence="1">The sequence shown here is derived from an EMBL/GenBank/DDBJ whole genome shotgun (WGS) entry which is preliminary data.</text>
</comment>